<keyword evidence="4 6" id="KW-1133">Transmembrane helix</keyword>
<evidence type="ECO:0000256" key="4">
    <source>
        <dbReference type="ARBA" id="ARBA00022989"/>
    </source>
</evidence>
<dbReference type="SUPFAM" id="SSF161070">
    <property type="entry name" value="SNF-like"/>
    <property type="match status" value="1"/>
</dbReference>
<dbReference type="InterPro" id="IPR000175">
    <property type="entry name" value="Na/ntran_symport"/>
</dbReference>
<evidence type="ECO:0000313" key="8">
    <source>
        <dbReference type="Proteomes" id="UP000823661"/>
    </source>
</evidence>
<proteinExistence type="predicted"/>
<feature type="transmembrane region" description="Helical" evidence="6">
    <location>
        <begin position="421"/>
        <end position="444"/>
    </location>
</feature>
<dbReference type="PROSITE" id="PS50267">
    <property type="entry name" value="NA_NEUROTRAN_SYMP_3"/>
    <property type="match status" value="1"/>
</dbReference>
<evidence type="ECO:0000256" key="2">
    <source>
        <dbReference type="ARBA" id="ARBA00022448"/>
    </source>
</evidence>
<dbReference type="PANTHER" id="PTHR42948:SF1">
    <property type="entry name" value="TRANSPORTER"/>
    <property type="match status" value="1"/>
</dbReference>
<feature type="transmembrane region" description="Helical" evidence="6">
    <location>
        <begin position="381"/>
        <end position="400"/>
    </location>
</feature>
<protein>
    <submittedName>
        <fullName evidence="7">Sodium-dependent transporter</fullName>
    </submittedName>
</protein>
<dbReference type="EMBL" id="JADIMI010000078">
    <property type="protein sequence ID" value="MBO8452828.1"/>
    <property type="molecule type" value="Genomic_DNA"/>
</dbReference>
<comment type="caution">
    <text evidence="7">The sequence shown here is derived from an EMBL/GenBank/DDBJ whole genome shotgun (WGS) entry which is preliminary data.</text>
</comment>
<reference evidence="7" key="1">
    <citation type="submission" date="2020-10" db="EMBL/GenBank/DDBJ databases">
        <authorList>
            <person name="Gilroy R."/>
        </authorList>
    </citation>
    <scope>NUCLEOTIDE SEQUENCE</scope>
    <source>
        <strain evidence="7">B1-20833</strain>
    </source>
</reference>
<dbReference type="InterPro" id="IPR037272">
    <property type="entry name" value="SNS_sf"/>
</dbReference>
<keyword evidence="3 6" id="KW-0812">Transmembrane</keyword>
<feature type="transmembrane region" description="Helical" evidence="6">
    <location>
        <begin position="12"/>
        <end position="29"/>
    </location>
</feature>
<dbReference type="Pfam" id="PF00209">
    <property type="entry name" value="SNF"/>
    <property type="match status" value="2"/>
</dbReference>
<feature type="transmembrane region" description="Helical" evidence="6">
    <location>
        <begin position="35"/>
        <end position="57"/>
    </location>
</feature>
<dbReference type="GO" id="GO:0016020">
    <property type="term" value="C:membrane"/>
    <property type="evidence" value="ECO:0007669"/>
    <property type="project" value="UniProtKB-SubCell"/>
</dbReference>
<feature type="transmembrane region" description="Helical" evidence="6">
    <location>
        <begin position="142"/>
        <end position="162"/>
    </location>
</feature>
<dbReference type="PANTHER" id="PTHR42948">
    <property type="entry name" value="TRANSPORTER"/>
    <property type="match status" value="1"/>
</dbReference>
<evidence type="ECO:0000256" key="1">
    <source>
        <dbReference type="ARBA" id="ARBA00004141"/>
    </source>
</evidence>
<evidence type="ECO:0000256" key="5">
    <source>
        <dbReference type="ARBA" id="ARBA00023136"/>
    </source>
</evidence>
<feature type="transmembrane region" description="Helical" evidence="6">
    <location>
        <begin position="174"/>
        <end position="191"/>
    </location>
</feature>
<dbReference type="CDD" id="cd10336">
    <property type="entry name" value="SLC6sbd_Tyt1-Like"/>
    <property type="match status" value="1"/>
</dbReference>
<evidence type="ECO:0000256" key="6">
    <source>
        <dbReference type="SAM" id="Phobius"/>
    </source>
</evidence>
<feature type="transmembrane region" description="Helical" evidence="6">
    <location>
        <begin position="299"/>
        <end position="332"/>
    </location>
</feature>
<reference evidence="7" key="2">
    <citation type="journal article" date="2021" name="PeerJ">
        <title>Extensive microbial diversity within the chicken gut microbiome revealed by metagenomics and culture.</title>
        <authorList>
            <person name="Gilroy R."/>
            <person name="Ravi A."/>
            <person name="Getino M."/>
            <person name="Pursley I."/>
            <person name="Horton D.L."/>
            <person name="Alikhan N.F."/>
            <person name="Baker D."/>
            <person name="Gharbi K."/>
            <person name="Hall N."/>
            <person name="Watson M."/>
            <person name="Adriaenssens E.M."/>
            <person name="Foster-Nyarko E."/>
            <person name="Jarju S."/>
            <person name="Secka A."/>
            <person name="Antonio M."/>
            <person name="Oren A."/>
            <person name="Chaudhuri R.R."/>
            <person name="La Ragione R."/>
            <person name="Hildebrand F."/>
            <person name="Pallen M.J."/>
        </authorList>
    </citation>
    <scope>NUCLEOTIDE SEQUENCE</scope>
    <source>
        <strain evidence="7">B1-20833</strain>
    </source>
</reference>
<sequence>MKRENFGSQFGTIMAMTGSAVGLGNLWRYPYMVGVYGGAAFVLVYIIVVFLLCLPILNSEMIAGRRSQTNAFRAFNVLAPGSKWKWAGVLMVFTPLVVLSYYSVIGGWSLEYLYKALCFDFTASEHTRAELDSIFSNFISSAWTPLIGHTIFLGVTAMIVVLGVKKGIENFGKVMMPLLFLLVILIAVRSATLPGAGEGFAYLFKPDFSKITPAVCAAALGQGFFSLSVGFGIMLTYASYMNRKDSIGKSSVLIAVSDTLFALIASCAIMPAVFSFGLSPEAGPSLLFEVLPFIFSQMPLGGVVAIIFFIALLVAALTSSISILEVGVAWLVEEKHFSRRKASLVIFIGTWLLGVICSLSFGPLSGVRIFGDIIFDFLDMFTSNILMTGGALLIVIFVGWKMKKADVRGEFTNEGMLKGSGMVFSPMYFIIRYIAPVAILVIMVTNLLS</sequence>
<dbReference type="NCBIfam" id="NF037979">
    <property type="entry name" value="Na_transp"/>
    <property type="match status" value="1"/>
</dbReference>
<comment type="subcellular location">
    <subcellularLocation>
        <location evidence="1">Membrane</location>
        <topology evidence="1">Multi-pass membrane protein</topology>
    </subcellularLocation>
</comment>
<keyword evidence="5 6" id="KW-0472">Membrane</keyword>
<feature type="transmembrane region" description="Helical" evidence="6">
    <location>
        <begin position="86"/>
        <end position="105"/>
    </location>
</feature>
<evidence type="ECO:0000256" key="3">
    <source>
        <dbReference type="ARBA" id="ARBA00022692"/>
    </source>
</evidence>
<dbReference type="InterPro" id="IPR047218">
    <property type="entry name" value="YocR/YhdH-like"/>
</dbReference>
<dbReference type="AlphaFoldDB" id="A0A9D9EV32"/>
<name>A0A9D9EV32_9BACT</name>
<accession>A0A9D9EV32</accession>
<dbReference type="PRINTS" id="PR00176">
    <property type="entry name" value="NANEUSMPORT"/>
</dbReference>
<gene>
    <name evidence="7" type="ORF">IAC06_08135</name>
</gene>
<keyword evidence="2" id="KW-0813">Transport</keyword>
<feature type="transmembrane region" description="Helical" evidence="6">
    <location>
        <begin position="252"/>
        <end position="279"/>
    </location>
</feature>
<dbReference type="Proteomes" id="UP000823661">
    <property type="component" value="Unassembled WGS sequence"/>
</dbReference>
<feature type="transmembrane region" description="Helical" evidence="6">
    <location>
        <begin position="211"/>
        <end position="240"/>
    </location>
</feature>
<evidence type="ECO:0000313" key="7">
    <source>
        <dbReference type="EMBL" id="MBO8452828.1"/>
    </source>
</evidence>
<organism evidence="7 8">
    <name type="scientific">Candidatus Cryptobacteroides intestinavium</name>
    <dbReference type="NCBI Taxonomy" id="2840766"/>
    <lineage>
        <taxon>Bacteria</taxon>
        <taxon>Pseudomonadati</taxon>
        <taxon>Bacteroidota</taxon>
        <taxon>Bacteroidia</taxon>
        <taxon>Bacteroidales</taxon>
        <taxon>Candidatus Cryptobacteroides</taxon>
    </lineage>
</organism>
<feature type="transmembrane region" description="Helical" evidence="6">
    <location>
        <begin position="344"/>
        <end position="361"/>
    </location>
</feature>